<feature type="compositionally biased region" description="Polar residues" evidence="1">
    <location>
        <begin position="242"/>
        <end position="252"/>
    </location>
</feature>
<comment type="caution">
    <text evidence="2">The sequence shown here is derived from an EMBL/GenBank/DDBJ whole genome shotgun (WGS) entry which is preliminary data.</text>
</comment>
<feature type="region of interest" description="Disordered" evidence="1">
    <location>
        <begin position="55"/>
        <end position="277"/>
    </location>
</feature>
<dbReference type="AlphaFoldDB" id="A0AAE0GZ73"/>
<feature type="compositionally biased region" description="Polar residues" evidence="1">
    <location>
        <begin position="208"/>
        <end position="222"/>
    </location>
</feature>
<evidence type="ECO:0000256" key="1">
    <source>
        <dbReference type="SAM" id="MobiDB-lite"/>
    </source>
</evidence>
<feature type="compositionally biased region" description="Basic and acidic residues" evidence="1">
    <location>
        <begin position="85"/>
        <end position="95"/>
    </location>
</feature>
<sequence>MADFPIAAPKVMVDRTNSLLWGAVVFLSIYLLTGSFEDENERLYRTAFARDTTQQSEAAVQSEGSVPQNKDPVTSETVTTSQDMTKIEEVARIEDVATSQEVETSKELTTSQEVSTSKGVTNSEDVATSQELATSQEVETSKDLATSQEVETRQEVNSEDVAKSQELATRQEVETSQEAETSQKVSTSQEVTNSEDVAKSQEVETSKDLATSQEVETSQEVTNSEDAETSQDVAISKESAKTNDTAKPSENASVPKEGLSGAASVAKGHPTSTVLSSNARSVDTPFQLVVSTSKWLHEQNLSWTAPYHPVVYRAGRPLPPSEIPAGVEQPIQLDPSENAPAEALHYLDYILRNYDALPAVVAFLQAYVAQYSPDWELLLRRPHKWLELQPLGLSYRTLRIRTGWHPHGEDDNPLGLEQGGLYSCVRNETAGLQGLGGHKSEKQ</sequence>
<name>A0AAE0GZ73_9CHLO</name>
<accession>A0AAE0GZ73</accession>
<gene>
    <name evidence="2" type="ORF">CYMTET_5486</name>
</gene>
<evidence type="ECO:0000313" key="3">
    <source>
        <dbReference type="Proteomes" id="UP001190700"/>
    </source>
</evidence>
<feature type="compositionally biased region" description="Polar residues" evidence="1">
    <location>
        <begin position="174"/>
        <end position="195"/>
    </location>
</feature>
<feature type="compositionally biased region" description="Basic and acidic residues" evidence="1">
    <location>
        <begin position="196"/>
        <end position="207"/>
    </location>
</feature>
<proteinExistence type="predicted"/>
<evidence type="ECO:0000313" key="2">
    <source>
        <dbReference type="EMBL" id="KAK3286979.1"/>
    </source>
</evidence>
<protein>
    <submittedName>
        <fullName evidence="2">Uncharacterized protein</fullName>
    </submittedName>
</protein>
<organism evidence="2 3">
    <name type="scientific">Cymbomonas tetramitiformis</name>
    <dbReference type="NCBI Taxonomy" id="36881"/>
    <lineage>
        <taxon>Eukaryota</taxon>
        <taxon>Viridiplantae</taxon>
        <taxon>Chlorophyta</taxon>
        <taxon>Pyramimonadophyceae</taxon>
        <taxon>Pyramimonadales</taxon>
        <taxon>Pyramimonadaceae</taxon>
        <taxon>Cymbomonas</taxon>
    </lineage>
</organism>
<keyword evidence="3" id="KW-1185">Reference proteome</keyword>
<feature type="compositionally biased region" description="Polar residues" evidence="1">
    <location>
        <begin position="97"/>
        <end position="149"/>
    </location>
</feature>
<feature type="compositionally biased region" description="Basic and acidic residues" evidence="1">
    <location>
        <begin position="150"/>
        <end position="173"/>
    </location>
</feature>
<dbReference type="Pfam" id="PF11913">
    <property type="entry name" value="DUF3431"/>
    <property type="match status" value="1"/>
</dbReference>
<reference evidence="2 3" key="1">
    <citation type="journal article" date="2015" name="Genome Biol. Evol.">
        <title>Comparative Genomics of a Bacterivorous Green Alga Reveals Evolutionary Causalities and Consequences of Phago-Mixotrophic Mode of Nutrition.</title>
        <authorList>
            <person name="Burns J.A."/>
            <person name="Paasch A."/>
            <person name="Narechania A."/>
            <person name="Kim E."/>
        </authorList>
    </citation>
    <scope>NUCLEOTIDE SEQUENCE [LARGE SCALE GENOMIC DNA]</scope>
    <source>
        <strain evidence="2 3">PLY_AMNH</strain>
    </source>
</reference>
<dbReference type="Proteomes" id="UP001190700">
    <property type="component" value="Unassembled WGS sequence"/>
</dbReference>
<feature type="compositionally biased region" description="Polar residues" evidence="1">
    <location>
        <begin position="55"/>
        <end position="84"/>
    </location>
</feature>
<dbReference type="InterPro" id="IPR021838">
    <property type="entry name" value="DUF3431"/>
</dbReference>
<dbReference type="EMBL" id="LGRX02001052">
    <property type="protein sequence ID" value="KAK3286979.1"/>
    <property type="molecule type" value="Genomic_DNA"/>
</dbReference>